<comment type="similarity">
    <text evidence="1">Belongs to the NodU/CmcH family.</text>
</comment>
<dbReference type="Gene3D" id="3.90.870.20">
    <property type="entry name" value="Carbamoyltransferase, C-terminal domain"/>
    <property type="match status" value="1"/>
</dbReference>
<dbReference type="Proteomes" id="UP000283387">
    <property type="component" value="Unassembled WGS sequence"/>
</dbReference>
<proteinExistence type="inferred from homology"/>
<dbReference type="EMBL" id="RAPN01000001">
    <property type="protein sequence ID" value="RKD92437.1"/>
    <property type="molecule type" value="Genomic_DNA"/>
</dbReference>
<evidence type="ECO:0000259" key="2">
    <source>
        <dbReference type="Pfam" id="PF02543"/>
    </source>
</evidence>
<dbReference type="Gene3D" id="3.30.420.40">
    <property type="match status" value="2"/>
</dbReference>
<dbReference type="InterPro" id="IPR051338">
    <property type="entry name" value="NodU/CmcH_Carbamoyltrnsfr"/>
</dbReference>
<dbReference type="Pfam" id="PF02543">
    <property type="entry name" value="Carbam_trans_N"/>
    <property type="match status" value="1"/>
</dbReference>
<evidence type="ECO:0000259" key="3">
    <source>
        <dbReference type="Pfam" id="PF16861"/>
    </source>
</evidence>
<dbReference type="RefSeq" id="WP_120273646.1">
    <property type="nucleotide sequence ID" value="NZ_RAPN01000001.1"/>
</dbReference>
<comment type="caution">
    <text evidence="4">The sequence shown here is derived from an EMBL/GenBank/DDBJ whole genome shotgun (WGS) entry which is preliminary data.</text>
</comment>
<protein>
    <submittedName>
        <fullName evidence="4">Carbamoyltransferase</fullName>
    </submittedName>
</protein>
<keyword evidence="5" id="KW-1185">Reference proteome</keyword>
<feature type="domain" description="Carbamoyltransferase" evidence="2">
    <location>
        <begin position="245"/>
        <end position="337"/>
    </location>
</feature>
<evidence type="ECO:0000313" key="5">
    <source>
        <dbReference type="Proteomes" id="UP000283387"/>
    </source>
</evidence>
<keyword evidence="4" id="KW-0808">Transferase</keyword>
<dbReference type="OrthoDB" id="9780777at2"/>
<dbReference type="PANTHER" id="PTHR34847">
    <property type="entry name" value="NODULATION PROTEIN U"/>
    <property type="match status" value="1"/>
</dbReference>
<dbReference type="CDD" id="cd24033">
    <property type="entry name" value="ASKHA_NBD_NodU_CmcH-like_N"/>
    <property type="match status" value="1"/>
</dbReference>
<gene>
    <name evidence="4" type="ORF">BC643_2809</name>
</gene>
<accession>A0A419WAF5</accession>
<dbReference type="InterPro" id="IPR003696">
    <property type="entry name" value="Carbtransf_dom"/>
</dbReference>
<dbReference type="AlphaFoldDB" id="A0A419WAF5"/>
<dbReference type="InterPro" id="IPR038152">
    <property type="entry name" value="Carbam_trans_C_sf"/>
</dbReference>
<evidence type="ECO:0000313" key="4">
    <source>
        <dbReference type="EMBL" id="RKD92437.1"/>
    </source>
</evidence>
<feature type="domain" description="Carbamoyltransferase C-terminal" evidence="3">
    <location>
        <begin position="376"/>
        <end position="544"/>
    </location>
</feature>
<dbReference type="PANTHER" id="PTHR34847:SF1">
    <property type="entry name" value="NODULATION PROTEIN U"/>
    <property type="match status" value="1"/>
</dbReference>
<reference evidence="4 5" key="1">
    <citation type="submission" date="2018-09" db="EMBL/GenBank/DDBJ databases">
        <title>Genomic Encyclopedia of Archaeal and Bacterial Type Strains, Phase II (KMG-II): from individual species to whole genera.</title>
        <authorList>
            <person name="Goeker M."/>
        </authorList>
    </citation>
    <scope>NUCLEOTIDE SEQUENCE [LARGE SCALE GENOMIC DNA]</scope>
    <source>
        <strain evidence="4 5">DSM 27148</strain>
    </source>
</reference>
<sequence length="551" mass="63328">MEETTPTLAIYGIQDRDESDHPLYVHDHNLCIMQNGRVRDFLQLERVSRHKHDNKLHQKLTDLLREKKLLTEDFDLVFVDNVVGRSFINKQGNVRFEAPLSRILANDKEQGKCWWYGREANAWVLNHELAHIFTCLPFYGNFKPNSLLVHFDGGASQSNFSAWLFRNNKLVKLSAHWDYKYLTSIFNANALVFSVIGAKMNEQNSVPARFIDLAGHGNYRYELETWLREHEFFENIWGKKSAFVRDVKKHWNIDLKSFDQRNPFIQDCLATLHELFVRETIQIFNRLQRETLARNLYYSGGCALNTAVNSQLIKERIFEEVFIPPCPDDSGLALGAAAFVEWQKYGEIKMHSPFLNNWGLDGEEVTIESKVIRKTAQTLSQDKIVGISNGHAEAGSRALGNRSLLAAANNKLLAQKLSMKCKGREWYRPLSCVMLEKNAQYFTGHTTIHPLSQYTLLDFDILPEKQAEIAGAVHKNGKARIQTIFNRQQNPFLWELLTVLDEKYNVKALVHASFNTKDDPIVHTEKDALKAANKMGISGLVLNGKFRELPY</sequence>
<organism evidence="4 5">
    <name type="scientific">Mangrovibacterium diazotrophicum</name>
    <dbReference type="NCBI Taxonomy" id="1261403"/>
    <lineage>
        <taxon>Bacteria</taxon>
        <taxon>Pseudomonadati</taxon>
        <taxon>Bacteroidota</taxon>
        <taxon>Bacteroidia</taxon>
        <taxon>Marinilabiliales</taxon>
        <taxon>Prolixibacteraceae</taxon>
        <taxon>Mangrovibacterium</taxon>
    </lineage>
</organism>
<dbReference type="Pfam" id="PF16861">
    <property type="entry name" value="Carbam_trans_C"/>
    <property type="match status" value="1"/>
</dbReference>
<evidence type="ECO:0000256" key="1">
    <source>
        <dbReference type="ARBA" id="ARBA00006129"/>
    </source>
</evidence>
<name>A0A419WAF5_9BACT</name>
<dbReference type="InterPro" id="IPR031730">
    <property type="entry name" value="Carbam_trans_C"/>
</dbReference>
<dbReference type="GO" id="GO:0016740">
    <property type="term" value="F:transferase activity"/>
    <property type="evidence" value="ECO:0007669"/>
    <property type="project" value="UniProtKB-KW"/>
</dbReference>